<proteinExistence type="predicted"/>
<protein>
    <submittedName>
        <fullName evidence="1">Uncharacterized protein</fullName>
    </submittedName>
</protein>
<dbReference type="AlphaFoldDB" id="A0A1F7I5C6"/>
<gene>
    <name evidence="1" type="ORF">A3F03_00510</name>
</gene>
<accession>A0A1F7I5C6</accession>
<organism evidence="1 2">
    <name type="scientific">Candidatus Roizmanbacteria bacterium RIFCSPHIGHO2_12_FULL_41_11</name>
    <dbReference type="NCBI Taxonomy" id="1802052"/>
    <lineage>
        <taxon>Bacteria</taxon>
        <taxon>Candidatus Roizmaniibacteriota</taxon>
    </lineage>
</organism>
<evidence type="ECO:0000313" key="1">
    <source>
        <dbReference type="EMBL" id="OGK38583.1"/>
    </source>
</evidence>
<reference evidence="1 2" key="1">
    <citation type="journal article" date="2016" name="Nat. Commun.">
        <title>Thousands of microbial genomes shed light on interconnected biogeochemical processes in an aquifer system.</title>
        <authorList>
            <person name="Anantharaman K."/>
            <person name="Brown C.T."/>
            <person name="Hug L.A."/>
            <person name="Sharon I."/>
            <person name="Castelle C.J."/>
            <person name="Probst A.J."/>
            <person name="Thomas B.C."/>
            <person name="Singh A."/>
            <person name="Wilkins M.J."/>
            <person name="Karaoz U."/>
            <person name="Brodie E.L."/>
            <person name="Williams K.H."/>
            <person name="Hubbard S.S."/>
            <person name="Banfield J.F."/>
        </authorList>
    </citation>
    <scope>NUCLEOTIDE SEQUENCE [LARGE SCALE GENOMIC DNA]</scope>
</reference>
<sequence length="122" mass="14528">MRELTNIEVIKAIPFDPVFKQKLLSNYQKYNEGQQYEIARLCWKAFHQMRRLLTDWKNEEFLREVAEGKKTITPTFNQEVAEAVWQDIENMISGKMQEQQKIEAIRLHLQDIISSQKLTVND</sequence>
<name>A0A1F7I5C6_9BACT</name>
<evidence type="ECO:0000313" key="2">
    <source>
        <dbReference type="Proteomes" id="UP000176803"/>
    </source>
</evidence>
<dbReference type="EMBL" id="MGAC01000007">
    <property type="protein sequence ID" value="OGK38583.1"/>
    <property type="molecule type" value="Genomic_DNA"/>
</dbReference>
<dbReference type="Proteomes" id="UP000176803">
    <property type="component" value="Unassembled WGS sequence"/>
</dbReference>
<comment type="caution">
    <text evidence="1">The sequence shown here is derived from an EMBL/GenBank/DDBJ whole genome shotgun (WGS) entry which is preliminary data.</text>
</comment>